<evidence type="ECO:0000313" key="2">
    <source>
        <dbReference type="EMBL" id="MUI15015.1"/>
    </source>
</evidence>
<organism evidence="2 3">
    <name type="scientific">Pseudoduganella dura</name>
    <dbReference type="NCBI Taxonomy" id="321982"/>
    <lineage>
        <taxon>Bacteria</taxon>
        <taxon>Pseudomonadati</taxon>
        <taxon>Pseudomonadota</taxon>
        <taxon>Betaproteobacteria</taxon>
        <taxon>Burkholderiales</taxon>
        <taxon>Oxalobacteraceae</taxon>
        <taxon>Telluria group</taxon>
        <taxon>Pseudoduganella</taxon>
    </lineage>
</organism>
<name>A0A6I3XTB8_9BURK</name>
<dbReference type="RefSeq" id="WP_155710755.1">
    <property type="nucleotide sequence ID" value="NZ_BMWU01000037.1"/>
</dbReference>
<accession>A0A6I3XTB8</accession>
<dbReference type="OrthoDB" id="8756649at2"/>
<sequence>MAVNSRPFFAAMTSLFLLLGSFDATAGGTAAAAITDVRFGVLDLTPRDGAAAGYDIRSVEPSLFAYLYAGTTDYYAAGYPDPSMPGTVQLDFGGATVAARTSGALADVASAAAGDASLGSYGTAGATANQAVHFILRPHTVLTIGGHLSALAARDGTPDEYYEATSMAHVGIVDEHGYTFTQFIRQSLSFADWPDRMVIDEDFMLAFANGSAEDRAMSVYFQAQSNVTRIMPVPEPSAGALLGAGLLLLGLRAVTRRRAR</sequence>
<protein>
    <submittedName>
        <fullName evidence="2">PEP-CTERM sorting domain-containing protein</fullName>
    </submittedName>
</protein>
<dbReference type="InterPro" id="IPR013424">
    <property type="entry name" value="Ice-binding_C"/>
</dbReference>
<reference evidence="2 3" key="1">
    <citation type="submission" date="2019-11" db="EMBL/GenBank/DDBJ databases">
        <title>Draft Genome Sequences of Six Type Strains of the Genus Massilia.</title>
        <authorList>
            <person name="Miess H."/>
            <person name="Frediansyah A."/>
            <person name="Goeker M."/>
            <person name="Gross H."/>
        </authorList>
    </citation>
    <scope>NUCLEOTIDE SEQUENCE [LARGE SCALE GENOMIC DNA]</scope>
    <source>
        <strain evidence="2 3">DSM 17513</strain>
    </source>
</reference>
<dbReference type="AlphaFoldDB" id="A0A6I3XTB8"/>
<gene>
    <name evidence="2" type="ORF">GJV26_21470</name>
</gene>
<dbReference type="Proteomes" id="UP000431684">
    <property type="component" value="Unassembled WGS sequence"/>
</dbReference>
<keyword evidence="3" id="KW-1185">Reference proteome</keyword>
<keyword evidence="1" id="KW-0732">Signal</keyword>
<dbReference type="NCBIfam" id="TIGR02595">
    <property type="entry name" value="PEP_CTERM"/>
    <property type="match status" value="1"/>
</dbReference>
<evidence type="ECO:0000313" key="3">
    <source>
        <dbReference type="Proteomes" id="UP000431684"/>
    </source>
</evidence>
<proteinExistence type="predicted"/>
<feature type="chain" id="PRO_5026356692" evidence="1">
    <location>
        <begin position="27"/>
        <end position="260"/>
    </location>
</feature>
<dbReference type="EMBL" id="WNWM01000002">
    <property type="protein sequence ID" value="MUI15015.1"/>
    <property type="molecule type" value="Genomic_DNA"/>
</dbReference>
<feature type="signal peptide" evidence="1">
    <location>
        <begin position="1"/>
        <end position="26"/>
    </location>
</feature>
<comment type="caution">
    <text evidence="2">The sequence shown here is derived from an EMBL/GenBank/DDBJ whole genome shotgun (WGS) entry which is preliminary data.</text>
</comment>
<evidence type="ECO:0000256" key="1">
    <source>
        <dbReference type="SAM" id="SignalP"/>
    </source>
</evidence>